<feature type="region of interest" description="Disordered" evidence="1">
    <location>
        <begin position="1"/>
        <end position="38"/>
    </location>
</feature>
<dbReference type="AlphaFoldDB" id="A0A5B7HFL3"/>
<reference evidence="2 3" key="1">
    <citation type="submission" date="2019-05" db="EMBL/GenBank/DDBJ databases">
        <title>Another draft genome of Portunus trituberculatus and its Hox gene families provides insights of decapod evolution.</title>
        <authorList>
            <person name="Jeong J.-H."/>
            <person name="Song I."/>
            <person name="Kim S."/>
            <person name="Choi T."/>
            <person name="Kim D."/>
            <person name="Ryu S."/>
            <person name="Kim W."/>
        </authorList>
    </citation>
    <scope>NUCLEOTIDE SEQUENCE [LARGE SCALE GENOMIC DNA]</scope>
    <source>
        <tissue evidence="2">Muscle</tissue>
    </source>
</reference>
<evidence type="ECO:0000256" key="1">
    <source>
        <dbReference type="SAM" id="MobiDB-lite"/>
    </source>
</evidence>
<evidence type="ECO:0000313" key="2">
    <source>
        <dbReference type="EMBL" id="MPC69952.1"/>
    </source>
</evidence>
<comment type="caution">
    <text evidence="2">The sequence shown here is derived from an EMBL/GenBank/DDBJ whole genome shotgun (WGS) entry which is preliminary data.</text>
</comment>
<accession>A0A5B7HFL3</accession>
<proteinExistence type="predicted"/>
<protein>
    <submittedName>
        <fullName evidence="2">Uncharacterized protein</fullName>
    </submittedName>
</protein>
<gene>
    <name evidence="2" type="ORF">E2C01_064185</name>
</gene>
<keyword evidence="3" id="KW-1185">Reference proteome</keyword>
<dbReference type="EMBL" id="VSRR010030263">
    <property type="protein sequence ID" value="MPC69952.1"/>
    <property type="molecule type" value="Genomic_DNA"/>
</dbReference>
<feature type="compositionally biased region" description="Low complexity" evidence="1">
    <location>
        <begin position="9"/>
        <end position="38"/>
    </location>
</feature>
<sequence>MSLFATTASSSSSPSSSSSSSSSPSSPQLSTRTPLNLLTTSSLPSLHYWEWKDKEEGEEKEI</sequence>
<organism evidence="2 3">
    <name type="scientific">Portunus trituberculatus</name>
    <name type="common">Swimming crab</name>
    <name type="synonym">Neptunus trituberculatus</name>
    <dbReference type="NCBI Taxonomy" id="210409"/>
    <lineage>
        <taxon>Eukaryota</taxon>
        <taxon>Metazoa</taxon>
        <taxon>Ecdysozoa</taxon>
        <taxon>Arthropoda</taxon>
        <taxon>Crustacea</taxon>
        <taxon>Multicrustacea</taxon>
        <taxon>Malacostraca</taxon>
        <taxon>Eumalacostraca</taxon>
        <taxon>Eucarida</taxon>
        <taxon>Decapoda</taxon>
        <taxon>Pleocyemata</taxon>
        <taxon>Brachyura</taxon>
        <taxon>Eubrachyura</taxon>
        <taxon>Portunoidea</taxon>
        <taxon>Portunidae</taxon>
        <taxon>Portuninae</taxon>
        <taxon>Portunus</taxon>
    </lineage>
</organism>
<dbReference type="Proteomes" id="UP000324222">
    <property type="component" value="Unassembled WGS sequence"/>
</dbReference>
<name>A0A5B7HFL3_PORTR</name>
<evidence type="ECO:0000313" key="3">
    <source>
        <dbReference type="Proteomes" id="UP000324222"/>
    </source>
</evidence>